<dbReference type="RefSeq" id="WP_369705496.1">
    <property type="nucleotide sequence ID" value="NZ_JBGEWD010000021.1"/>
</dbReference>
<accession>A0ABV4BXM8</accession>
<evidence type="ECO:0000256" key="4">
    <source>
        <dbReference type="ARBA" id="ARBA00022801"/>
    </source>
</evidence>
<evidence type="ECO:0000256" key="2">
    <source>
        <dbReference type="ARBA" id="ARBA00022490"/>
    </source>
</evidence>
<reference evidence="8 9" key="1">
    <citation type="submission" date="2024-08" db="EMBL/GenBank/DDBJ databases">
        <title>Clostridium lapicellarii sp. nov., and Clostridium renhuaiense sp. nov., two species isolated from the mud in a fermentation cellar used for producing sauce-flavour Chinese liquors.</title>
        <authorList>
            <person name="Yang F."/>
            <person name="Wang H."/>
            <person name="Chen L.Q."/>
            <person name="Zhou N."/>
            <person name="Lu J.J."/>
            <person name="Pu X.X."/>
            <person name="Wan B."/>
            <person name="Wang L."/>
            <person name="Liu S.J."/>
        </authorList>
    </citation>
    <scope>NUCLEOTIDE SEQUENCE [LARGE SCALE GENOMIC DNA]</scope>
    <source>
        <strain evidence="8 9">MT-5</strain>
    </source>
</reference>
<evidence type="ECO:0000256" key="1">
    <source>
        <dbReference type="ARBA" id="ARBA00007039"/>
    </source>
</evidence>
<evidence type="ECO:0000313" key="8">
    <source>
        <dbReference type="EMBL" id="MEY8001603.1"/>
    </source>
</evidence>
<evidence type="ECO:0000256" key="5">
    <source>
        <dbReference type="ARBA" id="ARBA00022825"/>
    </source>
</evidence>
<dbReference type="CDD" id="cd07016">
    <property type="entry name" value="S14_ClpP_1"/>
    <property type="match status" value="1"/>
</dbReference>
<organism evidence="8 9">
    <name type="scientific">Clostridium moutaii</name>
    <dbReference type="NCBI Taxonomy" id="3240932"/>
    <lineage>
        <taxon>Bacteria</taxon>
        <taxon>Bacillati</taxon>
        <taxon>Bacillota</taxon>
        <taxon>Clostridia</taxon>
        <taxon>Eubacteriales</taxon>
        <taxon>Clostridiaceae</taxon>
        <taxon>Clostridium</taxon>
    </lineage>
</organism>
<dbReference type="NCBIfam" id="NF045542">
    <property type="entry name" value="Clp_rel_HeadMat"/>
    <property type="match status" value="1"/>
</dbReference>
<dbReference type="Pfam" id="PF00574">
    <property type="entry name" value="CLP_protease"/>
    <property type="match status" value="1"/>
</dbReference>
<evidence type="ECO:0000256" key="6">
    <source>
        <dbReference type="RuleBase" id="RU003567"/>
    </source>
</evidence>
<dbReference type="InterPro" id="IPR001907">
    <property type="entry name" value="ClpP"/>
</dbReference>
<keyword evidence="5" id="KW-0720">Serine protease</keyword>
<comment type="caution">
    <text evidence="8">The sequence shown here is derived from an EMBL/GenBank/DDBJ whole genome shotgun (WGS) entry which is preliminary data.</text>
</comment>
<proteinExistence type="inferred from homology"/>
<dbReference type="PRINTS" id="PR00127">
    <property type="entry name" value="CLPPROTEASEP"/>
</dbReference>
<feature type="compositionally biased region" description="Basic and acidic residues" evidence="7">
    <location>
        <begin position="224"/>
        <end position="243"/>
    </location>
</feature>
<dbReference type="InterPro" id="IPR023562">
    <property type="entry name" value="ClpP/TepA"/>
</dbReference>
<dbReference type="PANTHER" id="PTHR10381:SF70">
    <property type="entry name" value="ATP-DEPENDENT CLP PROTEASE PROTEOLYTIC SUBUNIT"/>
    <property type="match status" value="1"/>
</dbReference>
<gene>
    <name evidence="8" type="ORF">AB8U03_15645</name>
</gene>
<dbReference type="GO" id="GO:0008233">
    <property type="term" value="F:peptidase activity"/>
    <property type="evidence" value="ECO:0007669"/>
    <property type="project" value="UniProtKB-KW"/>
</dbReference>
<feature type="region of interest" description="Disordered" evidence="7">
    <location>
        <begin position="255"/>
        <end position="279"/>
    </location>
</feature>
<keyword evidence="4 8" id="KW-0378">Hydrolase</keyword>
<dbReference type="EMBL" id="JBGEWD010000021">
    <property type="protein sequence ID" value="MEY8001603.1"/>
    <property type="molecule type" value="Genomic_DNA"/>
</dbReference>
<protein>
    <recommendedName>
        <fullName evidence="6">ATP-dependent Clp protease proteolytic subunit</fullName>
    </recommendedName>
</protein>
<keyword evidence="9" id="KW-1185">Reference proteome</keyword>
<dbReference type="SUPFAM" id="SSF52096">
    <property type="entry name" value="ClpP/crotonase"/>
    <property type="match status" value="1"/>
</dbReference>
<evidence type="ECO:0000313" key="9">
    <source>
        <dbReference type="Proteomes" id="UP001564657"/>
    </source>
</evidence>
<dbReference type="PANTHER" id="PTHR10381">
    <property type="entry name" value="ATP-DEPENDENT CLP PROTEASE PROTEOLYTIC SUBUNIT"/>
    <property type="match status" value="1"/>
</dbReference>
<name>A0ABV4BXM8_9CLOT</name>
<sequence length="291" mass="32707">MKVYEFTRKDKTGKIKNVGKMQIKNQDTPNPELYFYGDIVGSSWDAWQSEDMCPQDVQDFLSQLEGTKNLDIYINSGGGDVFGGLAIYNMLKRNTANKTVHVDGLAASIASVIALAGDTIIIPSTAQFMVHNPWSICIGNANDMRKLADDLDTCNKSILAVYQENLKDGVNINTIQGLMDNETWMTGKEAAQYFNIQVEENANVAACTNSEFFSRYKNVPENLIKQEPKEPEPPKDIQNDDKNILKKLDDITSKLDEVENRLKDPPKEPEQPKNDKKIEQLKAKLALEIEI</sequence>
<keyword evidence="2" id="KW-0963">Cytoplasm</keyword>
<feature type="region of interest" description="Disordered" evidence="7">
    <location>
        <begin position="222"/>
        <end position="243"/>
    </location>
</feature>
<dbReference type="Gene3D" id="3.90.226.10">
    <property type="entry name" value="2-enoyl-CoA Hydratase, Chain A, domain 1"/>
    <property type="match status" value="1"/>
</dbReference>
<dbReference type="InterPro" id="IPR029045">
    <property type="entry name" value="ClpP/crotonase-like_dom_sf"/>
</dbReference>
<keyword evidence="3 8" id="KW-0645">Protease</keyword>
<dbReference type="Proteomes" id="UP001564657">
    <property type="component" value="Unassembled WGS sequence"/>
</dbReference>
<evidence type="ECO:0000256" key="3">
    <source>
        <dbReference type="ARBA" id="ARBA00022670"/>
    </source>
</evidence>
<evidence type="ECO:0000256" key="7">
    <source>
        <dbReference type="SAM" id="MobiDB-lite"/>
    </source>
</evidence>
<comment type="similarity">
    <text evidence="1 6">Belongs to the peptidase S14 family.</text>
</comment>
<dbReference type="GO" id="GO:0006508">
    <property type="term" value="P:proteolysis"/>
    <property type="evidence" value="ECO:0007669"/>
    <property type="project" value="UniProtKB-KW"/>
</dbReference>